<keyword evidence="2" id="KW-1185">Reference proteome</keyword>
<dbReference type="AlphaFoldDB" id="A0A392UG37"/>
<dbReference type="Proteomes" id="UP000265520">
    <property type="component" value="Unassembled WGS sequence"/>
</dbReference>
<proteinExistence type="predicted"/>
<reference evidence="1 2" key="1">
    <citation type="journal article" date="2018" name="Front. Plant Sci.">
        <title>Red Clover (Trifolium pratense) and Zigzag Clover (T. medium) - A Picture of Genomic Similarities and Differences.</title>
        <authorList>
            <person name="Dluhosova J."/>
            <person name="Istvanek J."/>
            <person name="Nedelnik J."/>
            <person name="Repkova J."/>
        </authorList>
    </citation>
    <scope>NUCLEOTIDE SEQUENCE [LARGE SCALE GENOMIC DNA]</scope>
    <source>
        <strain evidence="2">cv. 10/8</strain>
        <tissue evidence="1">Leaf</tissue>
    </source>
</reference>
<evidence type="ECO:0000313" key="1">
    <source>
        <dbReference type="EMBL" id="MCI71948.1"/>
    </source>
</evidence>
<evidence type="ECO:0000313" key="2">
    <source>
        <dbReference type="Proteomes" id="UP000265520"/>
    </source>
</evidence>
<sequence>MARRAVVCEAWLEGSIRGAARGYARRGARARCIYVAVHSSAAARLREQERERGFQSFCHQQ</sequence>
<organism evidence="1 2">
    <name type="scientific">Trifolium medium</name>
    <dbReference type="NCBI Taxonomy" id="97028"/>
    <lineage>
        <taxon>Eukaryota</taxon>
        <taxon>Viridiplantae</taxon>
        <taxon>Streptophyta</taxon>
        <taxon>Embryophyta</taxon>
        <taxon>Tracheophyta</taxon>
        <taxon>Spermatophyta</taxon>
        <taxon>Magnoliopsida</taxon>
        <taxon>eudicotyledons</taxon>
        <taxon>Gunneridae</taxon>
        <taxon>Pentapetalae</taxon>
        <taxon>rosids</taxon>
        <taxon>fabids</taxon>
        <taxon>Fabales</taxon>
        <taxon>Fabaceae</taxon>
        <taxon>Papilionoideae</taxon>
        <taxon>50 kb inversion clade</taxon>
        <taxon>NPAAA clade</taxon>
        <taxon>Hologalegina</taxon>
        <taxon>IRL clade</taxon>
        <taxon>Trifolieae</taxon>
        <taxon>Trifolium</taxon>
    </lineage>
</organism>
<protein>
    <submittedName>
        <fullName evidence="1">Uncharacterized protein</fullName>
    </submittedName>
</protein>
<dbReference type="EMBL" id="LXQA010807330">
    <property type="protein sequence ID" value="MCI71948.1"/>
    <property type="molecule type" value="Genomic_DNA"/>
</dbReference>
<comment type="caution">
    <text evidence="1">The sequence shown here is derived from an EMBL/GenBank/DDBJ whole genome shotgun (WGS) entry which is preliminary data.</text>
</comment>
<name>A0A392UG37_9FABA</name>
<accession>A0A392UG37</accession>